<dbReference type="PANTHER" id="PTHR18952:SF270">
    <property type="entry name" value="CARBONIC ANHYDRASE"/>
    <property type="match status" value="1"/>
</dbReference>
<dbReference type="GeneID" id="106750208"/>
<dbReference type="AlphaFoldDB" id="A0A6P3Y4S2"/>
<dbReference type="KEGG" id="dqu:106750208"/>
<feature type="domain" description="Alpha-carbonic anhydrase" evidence="2">
    <location>
        <begin position="38"/>
        <end position="284"/>
    </location>
</feature>
<dbReference type="OrthoDB" id="429145at2759"/>
<evidence type="ECO:0000313" key="4">
    <source>
        <dbReference type="RefSeq" id="XP_014485860.1"/>
    </source>
</evidence>
<dbReference type="InterPro" id="IPR036398">
    <property type="entry name" value="CA_dom_sf"/>
</dbReference>
<dbReference type="RefSeq" id="XP_014485860.1">
    <property type="nucleotide sequence ID" value="XM_014630374.1"/>
</dbReference>
<gene>
    <name evidence="4" type="primary">LOC106750208</name>
</gene>
<dbReference type="GO" id="GO:0004089">
    <property type="term" value="F:carbonate dehydratase activity"/>
    <property type="evidence" value="ECO:0007669"/>
    <property type="project" value="InterPro"/>
</dbReference>
<proteinExistence type="inferred from homology"/>
<dbReference type="Proteomes" id="UP000515204">
    <property type="component" value="Unplaced"/>
</dbReference>
<dbReference type="CDD" id="cd00326">
    <property type="entry name" value="alpha_CA"/>
    <property type="match status" value="1"/>
</dbReference>
<keyword evidence="3" id="KW-1185">Reference proteome</keyword>
<dbReference type="SMART" id="SM01057">
    <property type="entry name" value="Carb_anhydrase"/>
    <property type="match status" value="1"/>
</dbReference>
<evidence type="ECO:0000313" key="3">
    <source>
        <dbReference type="Proteomes" id="UP000515204"/>
    </source>
</evidence>
<evidence type="ECO:0000256" key="1">
    <source>
        <dbReference type="ARBA" id="ARBA00010718"/>
    </source>
</evidence>
<evidence type="ECO:0000259" key="2">
    <source>
        <dbReference type="PROSITE" id="PS51144"/>
    </source>
</evidence>
<dbReference type="InterPro" id="IPR023561">
    <property type="entry name" value="Carbonic_anhydrase_a-class"/>
</dbReference>
<reference evidence="4" key="1">
    <citation type="submission" date="2025-08" db="UniProtKB">
        <authorList>
            <consortium name="RefSeq"/>
        </authorList>
    </citation>
    <scope>IDENTIFICATION</scope>
</reference>
<dbReference type="GO" id="GO:0005737">
    <property type="term" value="C:cytoplasm"/>
    <property type="evidence" value="ECO:0007669"/>
    <property type="project" value="TreeGrafter"/>
</dbReference>
<dbReference type="InterPro" id="IPR001148">
    <property type="entry name" value="CA_dom"/>
</dbReference>
<dbReference type="Gene3D" id="3.10.200.10">
    <property type="entry name" value="Alpha carbonic anhydrase"/>
    <property type="match status" value="1"/>
</dbReference>
<dbReference type="Pfam" id="PF00194">
    <property type="entry name" value="Carb_anhydrase"/>
    <property type="match status" value="1"/>
</dbReference>
<dbReference type="GO" id="GO:0008270">
    <property type="term" value="F:zinc ion binding"/>
    <property type="evidence" value="ECO:0007669"/>
    <property type="project" value="InterPro"/>
</dbReference>
<name>A0A6P3Y4S2_DINQU</name>
<dbReference type="PANTHER" id="PTHR18952">
    <property type="entry name" value="CARBONIC ANHYDRASE"/>
    <property type="match status" value="1"/>
</dbReference>
<dbReference type="SUPFAM" id="SSF51069">
    <property type="entry name" value="Carbonic anhydrase"/>
    <property type="match status" value="1"/>
</dbReference>
<comment type="similarity">
    <text evidence="1">Belongs to the alpha-carbonic anhydrase family.</text>
</comment>
<sequence length="316" mass="35862">MPYRRSRFGPSEVGSKICSRMWLTLSSRYFGLHVSKANDWGYWSENGPDNWPGLCTAGKKQSPIDIVTEDTVRFDLGALKFDRYDFAFSGMVINTGHSVQITLDGVPIHLSGGSLPSIYVLEQMHFHWSAEHTVDGFRHPLELHFVHYDVQYANFSVAAEHENGIVVVAVLFELSNEDNQDLAAILKATELVSQWVGKNMVHIRKKLIPYLLLPKDHTTYYRYQGSLTTPGCQESVMWFIMTEKLTVSETQVNVFKRVMSGDHALKSNYRPTQDLGDRKVYHRLEGYSGTSSFSSSIISNILSIVLVRLLQLSDDF</sequence>
<protein>
    <submittedName>
        <fullName evidence="4">Carbonic anhydrase 3 isoform X1</fullName>
    </submittedName>
</protein>
<accession>A0A6P3Y4S2</accession>
<dbReference type="PROSITE" id="PS51144">
    <property type="entry name" value="ALPHA_CA_2"/>
    <property type="match status" value="1"/>
</dbReference>
<organism evidence="3 4">
    <name type="scientific">Dinoponera quadriceps</name>
    <name type="common">South American ant</name>
    <dbReference type="NCBI Taxonomy" id="609295"/>
    <lineage>
        <taxon>Eukaryota</taxon>
        <taxon>Metazoa</taxon>
        <taxon>Ecdysozoa</taxon>
        <taxon>Arthropoda</taxon>
        <taxon>Hexapoda</taxon>
        <taxon>Insecta</taxon>
        <taxon>Pterygota</taxon>
        <taxon>Neoptera</taxon>
        <taxon>Endopterygota</taxon>
        <taxon>Hymenoptera</taxon>
        <taxon>Apocrita</taxon>
        <taxon>Aculeata</taxon>
        <taxon>Formicoidea</taxon>
        <taxon>Formicidae</taxon>
        <taxon>Ponerinae</taxon>
        <taxon>Ponerini</taxon>
        <taxon>Dinoponera</taxon>
    </lineage>
</organism>